<comment type="caution">
    <text evidence="4">Lacks conserved residue(s) required for the propagation of feature annotation.</text>
</comment>
<name>A0A559LAV9_FUSOC</name>
<dbReference type="Pfam" id="PF01734">
    <property type="entry name" value="Patatin"/>
    <property type="match status" value="1"/>
</dbReference>
<dbReference type="GO" id="GO:0016020">
    <property type="term" value="C:membrane"/>
    <property type="evidence" value="ECO:0007669"/>
    <property type="project" value="TreeGrafter"/>
</dbReference>
<dbReference type="GO" id="GO:0047499">
    <property type="term" value="F:calcium-independent phospholipase A2 activity"/>
    <property type="evidence" value="ECO:0007669"/>
    <property type="project" value="TreeGrafter"/>
</dbReference>
<comment type="caution">
    <text evidence="6">The sequence shown here is derived from an EMBL/GenBank/DDBJ whole genome shotgun (WGS) entry which is preliminary data.</text>
</comment>
<dbReference type="GO" id="GO:0019369">
    <property type="term" value="P:arachidonate metabolic process"/>
    <property type="evidence" value="ECO:0007669"/>
    <property type="project" value="TreeGrafter"/>
</dbReference>
<evidence type="ECO:0000256" key="2">
    <source>
        <dbReference type="ARBA" id="ARBA00022963"/>
    </source>
</evidence>
<dbReference type="PANTHER" id="PTHR24185">
    <property type="entry name" value="CALCIUM-INDEPENDENT PHOSPHOLIPASE A2-GAMMA"/>
    <property type="match status" value="1"/>
</dbReference>
<reference evidence="6 7" key="1">
    <citation type="journal article" date="2019" name="Microbiol. Resour. Announc.">
        <title>High-quality draft genome sequence of Fusarium oxysporum f. sp. cubense strain 160527, a causal agent of Panama disease.</title>
        <authorList>
            <person name="Asai S."/>
            <person name="Ayukawa Y."/>
            <person name="Gan P."/>
            <person name="Masuda S."/>
            <person name="Komatsu K."/>
            <person name="Shirasu K."/>
            <person name="Arie T."/>
        </authorList>
    </citation>
    <scope>NUCLEOTIDE SEQUENCE [LARGE SCALE GENOMIC DNA]</scope>
    <source>
        <strain evidence="6 7">160527</strain>
    </source>
</reference>
<organism evidence="6 7">
    <name type="scientific">Fusarium oxysporum f. sp. cubense</name>
    <dbReference type="NCBI Taxonomy" id="61366"/>
    <lineage>
        <taxon>Eukaryota</taxon>
        <taxon>Fungi</taxon>
        <taxon>Dikarya</taxon>
        <taxon>Ascomycota</taxon>
        <taxon>Pezizomycotina</taxon>
        <taxon>Sordariomycetes</taxon>
        <taxon>Hypocreomycetidae</taxon>
        <taxon>Hypocreales</taxon>
        <taxon>Nectriaceae</taxon>
        <taxon>Fusarium</taxon>
        <taxon>Fusarium oxysporum species complex</taxon>
    </lineage>
</organism>
<dbReference type="Gene3D" id="3.40.1090.10">
    <property type="entry name" value="Cytosolic phospholipase A2 catalytic domain"/>
    <property type="match status" value="1"/>
</dbReference>
<keyword evidence="1" id="KW-0378">Hydrolase</keyword>
<evidence type="ECO:0000259" key="5">
    <source>
        <dbReference type="PROSITE" id="PS51635"/>
    </source>
</evidence>
<accession>A0A559LAV9</accession>
<protein>
    <recommendedName>
        <fullName evidence="5">PNPLA domain-containing protein</fullName>
    </recommendedName>
</protein>
<gene>
    <name evidence="6" type="ORF">Focb16_v001979</name>
</gene>
<dbReference type="SUPFAM" id="SSF52151">
    <property type="entry name" value="FabD/lysophospholipase-like"/>
    <property type="match status" value="1"/>
</dbReference>
<dbReference type="GO" id="GO:0016042">
    <property type="term" value="P:lipid catabolic process"/>
    <property type="evidence" value="ECO:0007669"/>
    <property type="project" value="UniProtKB-KW"/>
</dbReference>
<dbReference type="InterPro" id="IPR002641">
    <property type="entry name" value="PNPLA_dom"/>
</dbReference>
<sequence length="255" mass="29989">MAISYRLNNDAERARVWRGYDNPDSNMFDAKRAHIWRSYDNPDSNTFWDRSVKIWEVALATSATPCYFDAIVINGSRYLDGSLVANNPSYRALREVSSLHNKSPVVFVNIGTGRQVWTEVILRSDAKWRDLLWRDRLQQGNGLFEHTTTKFYVDSETEKWLELAKSMGLEKAYRLNGAEENLQKIPYDDWRPAGTGQETLQRITDITEDYLRNDRVRDVINSIAHEAVRIRRARAMTERWRVFTKSPEFRYRNRN</sequence>
<dbReference type="GO" id="GO:0046486">
    <property type="term" value="P:glycerolipid metabolic process"/>
    <property type="evidence" value="ECO:0007669"/>
    <property type="project" value="UniProtKB-ARBA"/>
</dbReference>
<evidence type="ECO:0000256" key="1">
    <source>
        <dbReference type="ARBA" id="ARBA00022801"/>
    </source>
</evidence>
<keyword evidence="2" id="KW-0442">Lipid degradation</keyword>
<evidence type="ECO:0000313" key="7">
    <source>
        <dbReference type="Proteomes" id="UP000320707"/>
    </source>
</evidence>
<feature type="domain" description="PNPLA" evidence="5">
    <location>
        <begin position="1"/>
        <end position="93"/>
    </location>
</feature>
<dbReference type="AlphaFoldDB" id="A0A559LAV9"/>
<keyword evidence="3" id="KW-0443">Lipid metabolism</keyword>
<dbReference type="PANTHER" id="PTHR24185:SF1">
    <property type="entry name" value="CALCIUM-INDEPENDENT PHOSPHOLIPASE A2-GAMMA"/>
    <property type="match status" value="1"/>
</dbReference>
<dbReference type="PROSITE" id="PS51635">
    <property type="entry name" value="PNPLA"/>
    <property type="match status" value="1"/>
</dbReference>
<proteinExistence type="predicted"/>
<dbReference type="InterPro" id="IPR016035">
    <property type="entry name" value="Acyl_Trfase/lysoPLipase"/>
</dbReference>
<dbReference type="EMBL" id="SRMI01000005">
    <property type="protein sequence ID" value="TVY70492.1"/>
    <property type="molecule type" value="Genomic_DNA"/>
</dbReference>
<evidence type="ECO:0000256" key="3">
    <source>
        <dbReference type="ARBA" id="ARBA00023098"/>
    </source>
</evidence>
<dbReference type="Proteomes" id="UP000320707">
    <property type="component" value="Unassembled WGS sequence"/>
</dbReference>
<evidence type="ECO:0000256" key="4">
    <source>
        <dbReference type="PROSITE-ProRule" id="PRU01161"/>
    </source>
</evidence>
<evidence type="ECO:0000313" key="6">
    <source>
        <dbReference type="EMBL" id="TVY70492.1"/>
    </source>
</evidence>